<accession>A0A9D9NKK5</accession>
<reference evidence="4" key="1">
    <citation type="submission" date="2020-10" db="EMBL/GenBank/DDBJ databases">
        <authorList>
            <person name="Gilroy R."/>
        </authorList>
    </citation>
    <scope>NUCLEOTIDE SEQUENCE</scope>
    <source>
        <strain evidence="4">6919</strain>
    </source>
</reference>
<reference evidence="4" key="2">
    <citation type="journal article" date="2021" name="PeerJ">
        <title>Extensive microbial diversity within the chicken gut microbiome revealed by metagenomics and culture.</title>
        <authorList>
            <person name="Gilroy R."/>
            <person name="Ravi A."/>
            <person name="Getino M."/>
            <person name="Pursley I."/>
            <person name="Horton D.L."/>
            <person name="Alikhan N.F."/>
            <person name="Baker D."/>
            <person name="Gharbi K."/>
            <person name="Hall N."/>
            <person name="Watson M."/>
            <person name="Adriaenssens E.M."/>
            <person name="Foster-Nyarko E."/>
            <person name="Jarju S."/>
            <person name="Secka A."/>
            <person name="Antonio M."/>
            <person name="Oren A."/>
            <person name="Chaudhuri R.R."/>
            <person name="La Ragione R."/>
            <person name="Hildebrand F."/>
            <person name="Pallen M.J."/>
        </authorList>
    </citation>
    <scope>NUCLEOTIDE SEQUENCE</scope>
    <source>
        <strain evidence="4">6919</strain>
    </source>
</reference>
<dbReference type="EMBL" id="JADIMC010000092">
    <property type="protein sequence ID" value="MBO8476926.1"/>
    <property type="molecule type" value="Genomic_DNA"/>
</dbReference>
<dbReference type="PANTHER" id="PTHR43278:SF4">
    <property type="entry name" value="NAD(P)H-DEPENDENT FMN-CONTAINING OXIDOREDUCTASE YWQN-RELATED"/>
    <property type="match status" value="1"/>
</dbReference>
<dbReference type="AlphaFoldDB" id="A0A9D9NKK5"/>
<dbReference type="Pfam" id="PF03358">
    <property type="entry name" value="FMN_red"/>
    <property type="match status" value="1"/>
</dbReference>
<dbReference type="GO" id="GO:0016491">
    <property type="term" value="F:oxidoreductase activity"/>
    <property type="evidence" value="ECO:0007669"/>
    <property type="project" value="InterPro"/>
</dbReference>
<organism evidence="4 5">
    <name type="scientific">Candidatus Limisoma faecipullorum</name>
    <dbReference type="NCBI Taxonomy" id="2840854"/>
    <lineage>
        <taxon>Bacteria</taxon>
        <taxon>Pseudomonadati</taxon>
        <taxon>Bacteroidota</taxon>
        <taxon>Bacteroidia</taxon>
        <taxon>Bacteroidales</taxon>
        <taxon>Candidatus Limisoma</taxon>
    </lineage>
</organism>
<dbReference type="InterPro" id="IPR029039">
    <property type="entry name" value="Flavoprotein-like_sf"/>
</dbReference>
<evidence type="ECO:0000313" key="5">
    <source>
        <dbReference type="Proteomes" id="UP000823598"/>
    </source>
</evidence>
<dbReference type="PANTHER" id="PTHR43278">
    <property type="entry name" value="NAD(P)H-DEPENDENT FMN-CONTAINING OXIDOREDUCTASE YWQN-RELATED"/>
    <property type="match status" value="1"/>
</dbReference>
<dbReference type="InterPro" id="IPR051796">
    <property type="entry name" value="ISF_SsuE-like"/>
</dbReference>
<keyword evidence="1" id="KW-0285">Flavoprotein</keyword>
<gene>
    <name evidence="4" type="ORF">IAB88_08030</name>
</gene>
<sequence length="179" mass="19601">MKITVITGSPRKNGNSFAMTEAFLKEAEKLGHMVQRFDAAFMKIGGCHACQTCFKTGKACSFDDDFNIIAPSILESDAVVFTMPVYWYSIPAQIKGVIDRIYSFCIAGKDVSGKKWGLITCCEEHDPTVMDGVRIPIERSAALLKWDKAGEVLVPGVLEAGEIDKTDGCKQAAELAHKF</sequence>
<dbReference type="SUPFAM" id="SSF52218">
    <property type="entry name" value="Flavoproteins"/>
    <property type="match status" value="1"/>
</dbReference>
<name>A0A9D9NKK5_9BACT</name>
<protein>
    <submittedName>
        <fullName evidence="4">Flavodoxin family protein</fullName>
    </submittedName>
</protein>
<evidence type="ECO:0000259" key="3">
    <source>
        <dbReference type="Pfam" id="PF03358"/>
    </source>
</evidence>
<dbReference type="InterPro" id="IPR005025">
    <property type="entry name" value="FMN_Rdtase-like_dom"/>
</dbReference>
<evidence type="ECO:0000256" key="1">
    <source>
        <dbReference type="ARBA" id="ARBA00022630"/>
    </source>
</evidence>
<proteinExistence type="predicted"/>
<feature type="domain" description="NADPH-dependent FMN reductase-like" evidence="3">
    <location>
        <begin position="1"/>
        <end position="119"/>
    </location>
</feature>
<dbReference type="Gene3D" id="3.40.50.360">
    <property type="match status" value="1"/>
</dbReference>
<dbReference type="Proteomes" id="UP000823598">
    <property type="component" value="Unassembled WGS sequence"/>
</dbReference>
<comment type="caution">
    <text evidence="4">The sequence shown here is derived from an EMBL/GenBank/DDBJ whole genome shotgun (WGS) entry which is preliminary data.</text>
</comment>
<keyword evidence="2" id="KW-0288">FMN</keyword>
<evidence type="ECO:0000313" key="4">
    <source>
        <dbReference type="EMBL" id="MBO8476926.1"/>
    </source>
</evidence>
<evidence type="ECO:0000256" key="2">
    <source>
        <dbReference type="ARBA" id="ARBA00022643"/>
    </source>
</evidence>